<dbReference type="AlphaFoldDB" id="A0A0E9S576"/>
<sequence>MLYQVAEKQQKESKSKIRAKIEQKPGVNTQKAST</sequence>
<proteinExistence type="predicted"/>
<feature type="region of interest" description="Disordered" evidence="1">
    <location>
        <begin position="1"/>
        <end position="34"/>
    </location>
</feature>
<name>A0A0E9S576_ANGAN</name>
<reference evidence="2" key="2">
    <citation type="journal article" date="2015" name="Fish Shellfish Immunol.">
        <title>Early steps in the European eel (Anguilla anguilla)-Vibrio vulnificus interaction in the gills: Role of the RtxA13 toxin.</title>
        <authorList>
            <person name="Callol A."/>
            <person name="Pajuelo D."/>
            <person name="Ebbesson L."/>
            <person name="Teles M."/>
            <person name="MacKenzie S."/>
            <person name="Amaro C."/>
        </authorList>
    </citation>
    <scope>NUCLEOTIDE SEQUENCE</scope>
</reference>
<reference evidence="2" key="1">
    <citation type="submission" date="2014-11" db="EMBL/GenBank/DDBJ databases">
        <authorList>
            <person name="Amaro Gonzalez C."/>
        </authorList>
    </citation>
    <scope>NUCLEOTIDE SEQUENCE</scope>
</reference>
<protein>
    <submittedName>
        <fullName evidence="2">Uncharacterized protein</fullName>
    </submittedName>
</protein>
<accession>A0A0E9S576</accession>
<organism evidence="2">
    <name type="scientific">Anguilla anguilla</name>
    <name type="common">European freshwater eel</name>
    <name type="synonym">Muraena anguilla</name>
    <dbReference type="NCBI Taxonomy" id="7936"/>
    <lineage>
        <taxon>Eukaryota</taxon>
        <taxon>Metazoa</taxon>
        <taxon>Chordata</taxon>
        <taxon>Craniata</taxon>
        <taxon>Vertebrata</taxon>
        <taxon>Euteleostomi</taxon>
        <taxon>Actinopterygii</taxon>
        <taxon>Neopterygii</taxon>
        <taxon>Teleostei</taxon>
        <taxon>Anguilliformes</taxon>
        <taxon>Anguillidae</taxon>
        <taxon>Anguilla</taxon>
    </lineage>
</organism>
<evidence type="ECO:0000256" key="1">
    <source>
        <dbReference type="SAM" id="MobiDB-lite"/>
    </source>
</evidence>
<dbReference type="EMBL" id="GBXM01072777">
    <property type="protein sequence ID" value="JAH35800.1"/>
    <property type="molecule type" value="Transcribed_RNA"/>
</dbReference>
<feature type="compositionally biased region" description="Basic and acidic residues" evidence="1">
    <location>
        <begin position="8"/>
        <end position="23"/>
    </location>
</feature>
<evidence type="ECO:0000313" key="2">
    <source>
        <dbReference type="EMBL" id="JAH35800.1"/>
    </source>
</evidence>